<protein>
    <submittedName>
        <fullName evidence="1">Uncharacterized protein</fullName>
    </submittedName>
</protein>
<dbReference type="AlphaFoldDB" id="A0A166EJN4"/>
<dbReference type="Proteomes" id="UP000076532">
    <property type="component" value="Unassembled WGS sequence"/>
</dbReference>
<reference evidence="1 2" key="1">
    <citation type="journal article" date="2016" name="Mol. Biol. Evol.">
        <title>Comparative Genomics of Early-Diverging Mushroom-Forming Fungi Provides Insights into the Origins of Lignocellulose Decay Capabilities.</title>
        <authorList>
            <person name="Nagy L.G."/>
            <person name="Riley R."/>
            <person name="Tritt A."/>
            <person name="Adam C."/>
            <person name="Daum C."/>
            <person name="Floudas D."/>
            <person name="Sun H."/>
            <person name="Yadav J.S."/>
            <person name="Pangilinan J."/>
            <person name="Larsson K.H."/>
            <person name="Matsuura K."/>
            <person name="Barry K."/>
            <person name="Labutti K."/>
            <person name="Kuo R."/>
            <person name="Ohm R.A."/>
            <person name="Bhattacharya S.S."/>
            <person name="Shirouzu T."/>
            <person name="Yoshinaga Y."/>
            <person name="Martin F.M."/>
            <person name="Grigoriev I.V."/>
            <person name="Hibbett D.S."/>
        </authorList>
    </citation>
    <scope>NUCLEOTIDE SEQUENCE [LARGE SCALE GENOMIC DNA]</scope>
    <source>
        <strain evidence="1 2">CBS 109695</strain>
    </source>
</reference>
<keyword evidence="2" id="KW-1185">Reference proteome</keyword>
<accession>A0A166EJN4</accession>
<gene>
    <name evidence="1" type="ORF">FIBSPDRAFT_75032</name>
</gene>
<evidence type="ECO:0000313" key="1">
    <source>
        <dbReference type="EMBL" id="KZP15831.1"/>
    </source>
</evidence>
<evidence type="ECO:0000313" key="2">
    <source>
        <dbReference type="Proteomes" id="UP000076532"/>
    </source>
</evidence>
<sequence>MIPRPRRVGSYVTSNGPPRPSSWIHRTRGIAATGIRCLIYSTPIPTIHPGYLLHLGDSSGDYSGD</sequence>
<dbReference type="EMBL" id="KV417600">
    <property type="protein sequence ID" value="KZP15831.1"/>
    <property type="molecule type" value="Genomic_DNA"/>
</dbReference>
<proteinExistence type="predicted"/>
<organism evidence="1 2">
    <name type="scientific">Athelia psychrophila</name>
    <dbReference type="NCBI Taxonomy" id="1759441"/>
    <lineage>
        <taxon>Eukaryota</taxon>
        <taxon>Fungi</taxon>
        <taxon>Dikarya</taxon>
        <taxon>Basidiomycota</taxon>
        <taxon>Agaricomycotina</taxon>
        <taxon>Agaricomycetes</taxon>
        <taxon>Agaricomycetidae</taxon>
        <taxon>Atheliales</taxon>
        <taxon>Atheliaceae</taxon>
        <taxon>Athelia</taxon>
    </lineage>
</organism>
<name>A0A166EJN4_9AGAM</name>